<dbReference type="RefSeq" id="WP_377126539.1">
    <property type="nucleotide sequence ID" value="NZ_JBHRSD010000029.1"/>
</dbReference>
<feature type="coiled-coil region" evidence="1">
    <location>
        <begin position="290"/>
        <end position="317"/>
    </location>
</feature>
<keyword evidence="2" id="KW-0472">Membrane</keyword>
<protein>
    <recommendedName>
        <fullName evidence="5">PEGA domain-containing protein</fullName>
    </recommendedName>
</protein>
<evidence type="ECO:0000256" key="1">
    <source>
        <dbReference type="SAM" id="Coils"/>
    </source>
</evidence>
<reference evidence="4" key="1">
    <citation type="journal article" date="2019" name="Int. J. Syst. Evol. Microbiol.">
        <title>The Global Catalogue of Microorganisms (GCM) 10K type strain sequencing project: providing services to taxonomists for standard genome sequencing and annotation.</title>
        <authorList>
            <consortium name="The Broad Institute Genomics Platform"/>
            <consortium name="The Broad Institute Genome Sequencing Center for Infectious Disease"/>
            <person name="Wu L."/>
            <person name="Ma J."/>
        </authorList>
    </citation>
    <scope>NUCLEOTIDE SEQUENCE [LARGE SCALE GENOMIC DNA]</scope>
    <source>
        <strain evidence="4">KCTC 42730</strain>
    </source>
</reference>
<dbReference type="EMBL" id="JBHRSD010000029">
    <property type="protein sequence ID" value="MFC3034032.1"/>
    <property type="molecule type" value="Genomic_DNA"/>
</dbReference>
<evidence type="ECO:0000313" key="3">
    <source>
        <dbReference type="EMBL" id="MFC3034032.1"/>
    </source>
</evidence>
<comment type="caution">
    <text evidence="3">The sequence shown here is derived from an EMBL/GenBank/DDBJ whole genome shotgun (WGS) entry which is preliminary data.</text>
</comment>
<keyword evidence="1" id="KW-0175">Coiled coil</keyword>
<accession>A0ABV7CMY1</accession>
<organism evidence="3 4">
    <name type="scientific">Pseudoalteromonas fenneropenaei</name>
    <dbReference type="NCBI Taxonomy" id="1737459"/>
    <lineage>
        <taxon>Bacteria</taxon>
        <taxon>Pseudomonadati</taxon>
        <taxon>Pseudomonadota</taxon>
        <taxon>Gammaproteobacteria</taxon>
        <taxon>Alteromonadales</taxon>
        <taxon>Pseudoalteromonadaceae</taxon>
        <taxon>Pseudoalteromonas</taxon>
    </lineage>
</organism>
<keyword evidence="2" id="KW-0812">Transmembrane</keyword>
<name>A0ABV7CMY1_9GAMM</name>
<evidence type="ECO:0000313" key="4">
    <source>
        <dbReference type="Proteomes" id="UP001595453"/>
    </source>
</evidence>
<sequence length="497" mass="53994">MNQGSSEPNSEQSAKQLPVVVQSSQPAVSAPSLDEQIAAAKLKRGKQLSMGLLFAVVALGAAATGSWWFASKPATPIAAVVVDEVGYSDSARKALQQQLADTKASIQALEAQPSLAVWGQSQLSDLAQQLEEAYQAYGQQHFSVTTALLNELAPALEQLPLAYQHEYEAAFAKAEAAFTQKQWQSAQFHLDKTLQLNPTFAPAQQLQQRLAVIDELTATWEQYHQALASRSLQAQAEALERILRLDANQVEAQQKLPAVKAAIKQQAFAQQAEKVVAALAVDDLDSAASALQAARKIDASRQELNTLSKQLQDKQQAAGEAGLVSQLQTFSQLDEWQTVGMLAEKGLPRYPNNSVVRDFYSQAQRINSTAKKLAGLLAKPERLSDENIRAHVNQVILEATPLAAMSGKLAQQVEEVKDSMAQQNAAIAVQIISDNKTSIRVLGVGNVGVVKEKTIQLKPGMYRFEASRQGYQTEIIEVQVAQTIAPLVVEIICRKKI</sequence>
<feature type="transmembrane region" description="Helical" evidence="2">
    <location>
        <begin position="51"/>
        <end position="70"/>
    </location>
</feature>
<dbReference type="Proteomes" id="UP001595453">
    <property type="component" value="Unassembled WGS sequence"/>
</dbReference>
<keyword evidence="2" id="KW-1133">Transmembrane helix</keyword>
<evidence type="ECO:0008006" key="5">
    <source>
        <dbReference type="Google" id="ProtNLM"/>
    </source>
</evidence>
<proteinExistence type="predicted"/>
<evidence type="ECO:0000256" key="2">
    <source>
        <dbReference type="SAM" id="Phobius"/>
    </source>
</evidence>
<gene>
    <name evidence="3" type="ORF">ACFOEE_16090</name>
</gene>
<keyword evidence="4" id="KW-1185">Reference proteome</keyword>